<dbReference type="InterPro" id="IPR036388">
    <property type="entry name" value="WH-like_DNA-bd_sf"/>
</dbReference>
<accession>A0A0S2M1H8</accession>
<gene>
    <name evidence="5" type="ORF">AS189_14460</name>
</gene>
<proteinExistence type="predicted"/>
<dbReference type="PANTHER" id="PTHR44688:SF16">
    <property type="entry name" value="DNA-BINDING TRANSCRIPTIONAL ACTIVATOR DEVR_DOSR"/>
    <property type="match status" value="1"/>
</dbReference>
<dbReference type="PROSITE" id="PS50043">
    <property type="entry name" value="HTH_LUXR_2"/>
    <property type="match status" value="1"/>
</dbReference>
<evidence type="ECO:0000313" key="6">
    <source>
        <dbReference type="Proteomes" id="UP000059574"/>
    </source>
</evidence>
<dbReference type="AlphaFoldDB" id="A0A0S2M1H8"/>
<dbReference type="EMBL" id="CP013200">
    <property type="protein sequence ID" value="ALO67473.1"/>
    <property type="molecule type" value="Genomic_DNA"/>
</dbReference>
<protein>
    <recommendedName>
        <fullName evidence="4">HTH luxR-type domain-containing protein</fullName>
    </recommendedName>
</protein>
<feature type="domain" description="HTH luxR-type" evidence="4">
    <location>
        <begin position="640"/>
        <end position="705"/>
    </location>
</feature>
<dbReference type="Gene3D" id="1.10.10.10">
    <property type="entry name" value="Winged helix-like DNA-binding domain superfamily/Winged helix DNA-binding domain"/>
    <property type="match status" value="1"/>
</dbReference>
<keyword evidence="2" id="KW-0238">DNA-binding</keyword>
<dbReference type="SUPFAM" id="SSF46894">
    <property type="entry name" value="C-terminal effector domain of the bipartite response regulators"/>
    <property type="match status" value="1"/>
</dbReference>
<keyword evidence="3" id="KW-0804">Transcription</keyword>
<reference evidence="6" key="1">
    <citation type="submission" date="2015-11" db="EMBL/GenBank/DDBJ databases">
        <authorList>
            <person name="Kumar R."/>
            <person name="Singh D."/>
            <person name="Swarnkar M.K."/>
            <person name="Singh A.K."/>
            <person name="Kumar S."/>
        </authorList>
    </citation>
    <scope>NUCLEOTIDE SEQUENCE [LARGE SCALE GENOMIC DNA]</scope>
    <source>
        <strain evidence="6">ERGS4:06</strain>
    </source>
</reference>
<dbReference type="InterPro" id="IPR000792">
    <property type="entry name" value="Tscrpt_reg_LuxR_C"/>
</dbReference>
<dbReference type="PROSITE" id="PS00622">
    <property type="entry name" value="HTH_LUXR_1"/>
    <property type="match status" value="1"/>
</dbReference>
<dbReference type="InterPro" id="IPR016032">
    <property type="entry name" value="Sig_transdc_resp-reg_C-effctor"/>
</dbReference>
<dbReference type="PRINTS" id="PR00038">
    <property type="entry name" value="HTHLUXR"/>
</dbReference>
<keyword evidence="1" id="KW-0805">Transcription regulation</keyword>
<evidence type="ECO:0000259" key="4">
    <source>
        <dbReference type="PROSITE" id="PS50043"/>
    </source>
</evidence>
<dbReference type="SMART" id="SM00421">
    <property type="entry name" value="HTH_LUXR"/>
    <property type="match status" value="1"/>
</dbReference>
<dbReference type="GO" id="GO:0003677">
    <property type="term" value="F:DNA binding"/>
    <property type="evidence" value="ECO:0007669"/>
    <property type="project" value="UniProtKB-KW"/>
</dbReference>
<evidence type="ECO:0000256" key="1">
    <source>
        <dbReference type="ARBA" id="ARBA00023015"/>
    </source>
</evidence>
<dbReference type="GO" id="GO:0006355">
    <property type="term" value="P:regulation of DNA-templated transcription"/>
    <property type="evidence" value="ECO:0007669"/>
    <property type="project" value="InterPro"/>
</dbReference>
<evidence type="ECO:0000256" key="2">
    <source>
        <dbReference type="ARBA" id="ARBA00023125"/>
    </source>
</evidence>
<name>A0A0S2M1H8_9MICC</name>
<organism evidence="5 6">
    <name type="scientific">Arthrobacter alpinus</name>
    <dbReference type="NCBI Taxonomy" id="656366"/>
    <lineage>
        <taxon>Bacteria</taxon>
        <taxon>Bacillati</taxon>
        <taxon>Actinomycetota</taxon>
        <taxon>Actinomycetes</taxon>
        <taxon>Micrococcales</taxon>
        <taxon>Micrococcaceae</taxon>
        <taxon>Arthrobacter</taxon>
    </lineage>
</organism>
<sequence>MIRLVGTAREDPGLPSAFDALWRSGQIDRTDLVPLSYESIRLILREALPGPASNDMAYKLWECTAGNPLHLRELLYSIVEAGDVAYAEHAWVWTAPLRTDRRLTDLLVSDIGALSGPERDVVDLVAMAESVSLSLLAPSATDDVLRDLVERGLIVIAEYQGDQKARIGHPLYAETLRSLLYPRRRRELFEVLPEPVPGRHSARELCRWVDWALECGIMPSVPTLLAAGAAYEAFSQPSLAAPLAALALQHQQLQVPERIVALLLSARANRDAGWSESAEADLASLLALETDGQVLAESVKVAVARIKADLRLLHYADFDGGLEALATVAKQLEPGGVGATELAVEQLSRLGFGGRHAEVLTAYGPQLAAADIPANLILVAPYIYALAQSGRAEEALELAEISVKLVGPEHAEFPLLRASLMAARFWAAVWAGRPDLAVTLPDYVEDGIQRHLSALYQTGAGYICLFFGAWEQAVAELRGGLSRMGLSAPTGLEAMAWAGLAQGHAMRGERQEAIHACQQFVLLAPAMDRSVEVDSRYRILVTKLAVGDGELPQLTEDYTAWARSNGLSHGVLVGLHLQIVLAQPGQRAPLISALADAASAVQGQLPPAMMAHAQALSDGDPGAVNAAVAALSQLGIWLPVSAKGLDLTRRQQEIAALVAAGLSNKSIGQKLGISVRTVDTHLSHIFARAGVNTRAELTGVLTATV</sequence>
<reference evidence="5 6" key="2">
    <citation type="journal article" date="2016" name="J. Biotechnol.">
        <title>Complete genome sequence of Arthrobacter alpinus ERGS4:06, a yellow pigmented bacterium tolerant to cold and radiations isolated from Sikkim Himalaya.</title>
        <authorList>
            <person name="Kumar R."/>
            <person name="Singh D."/>
            <person name="Swarnkar M.K."/>
            <person name="Singh A.K."/>
            <person name="Kumar S."/>
        </authorList>
    </citation>
    <scope>NUCLEOTIDE SEQUENCE [LARGE SCALE GENOMIC DNA]</scope>
    <source>
        <strain evidence="5 6">ERGS4:06</strain>
    </source>
</reference>
<dbReference type="Pfam" id="PF00196">
    <property type="entry name" value="GerE"/>
    <property type="match status" value="1"/>
</dbReference>
<evidence type="ECO:0000313" key="5">
    <source>
        <dbReference type="EMBL" id="ALO67473.1"/>
    </source>
</evidence>
<evidence type="ECO:0000256" key="3">
    <source>
        <dbReference type="ARBA" id="ARBA00023163"/>
    </source>
</evidence>
<dbReference type="Proteomes" id="UP000059574">
    <property type="component" value="Chromosome"/>
</dbReference>
<dbReference type="PANTHER" id="PTHR44688">
    <property type="entry name" value="DNA-BINDING TRANSCRIPTIONAL ACTIVATOR DEVR_DOSR"/>
    <property type="match status" value="1"/>
</dbReference>
<dbReference type="CDD" id="cd06170">
    <property type="entry name" value="LuxR_C_like"/>
    <property type="match status" value="1"/>
</dbReference>